<accession>A0A9P4JIH6</accession>
<feature type="compositionally biased region" description="Acidic residues" evidence="5">
    <location>
        <begin position="130"/>
        <end position="141"/>
    </location>
</feature>
<name>A0A9P4JIH6_9PLEO</name>
<keyword evidence="4" id="KW-0507">mRNA processing</keyword>
<evidence type="ECO:0000256" key="3">
    <source>
        <dbReference type="ARBA" id="ARBA00023242"/>
    </source>
</evidence>
<dbReference type="Proteomes" id="UP000799536">
    <property type="component" value="Unassembled WGS sequence"/>
</dbReference>
<feature type="region of interest" description="Disordered" evidence="5">
    <location>
        <begin position="228"/>
        <end position="250"/>
    </location>
</feature>
<evidence type="ECO:0000313" key="7">
    <source>
        <dbReference type="EMBL" id="KAF2200026.1"/>
    </source>
</evidence>
<comment type="similarity">
    <text evidence="2 4">Belongs to the SPP2 family.</text>
</comment>
<evidence type="ECO:0000313" key="8">
    <source>
        <dbReference type="Proteomes" id="UP000799536"/>
    </source>
</evidence>
<feature type="region of interest" description="Disordered" evidence="5">
    <location>
        <begin position="266"/>
        <end position="351"/>
    </location>
</feature>
<evidence type="ECO:0000256" key="5">
    <source>
        <dbReference type="SAM" id="MobiDB-lite"/>
    </source>
</evidence>
<feature type="compositionally biased region" description="Basic and acidic residues" evidence="5">
    <location>
        <begin position="303"/>
        <end position="314"/>
    </location>
</feature>
<keyword evidence="4" id="KW-0747">Spliceosome</keyword>
<feature type="domain" description="Spp2/MOS2 G-patch" evidence="6">
    <location>
        <begin position="199"/>
        <end position="258"/>
    </location>
</feature>
<reference evidence="7" key="1">
    <citation type="journal article" date="2020" name="Stud. Mycol.">
        <title>101 Dothideomycetes genomes: a test case for predicting lifestyles and emergence of pathogens.</title>
        <authorList>
            <person name="Haridas S."/>
            <person name="Albert R."/>
            <person name="Binder M."/>
            <person name="Bloem J."/>
            <person name="Labutti K."/>
            <person name="Salamov A."/>
            <person name="Andreopoulos B."/>
            <person name="Baker S."/>
            <person name="Barry K."/>
            <person name="Bills G."/>
            <person name="Bluhm B."/>
            <person name="Cannon C."/>
            <person name="Castanera R."/>
            <person name="Culley D."/>
            <person name="Daum C."/>
            <person name="Ezra D."/>
            <person name="Gonzalez J."/>
            <person name="Henrissat B."/>
            <person name="Kuo A."/>
            <person name="Liang C."/>
            <person name="Lipzen A."/>
            <person name="Lutzoni F."/>
            <person name="Magnuson J."/>
            <person name="Mondo S."/>
            <person name="Nolan M."/>
            <person name="Ohm R."/>
            <person name="Pangilinan J."/>
            <person name="Park H.-J."/>
            <person name="Ramirez L."/>
            <person name="Alfaro M."/>
            <person name="Sun H."/>
            <person name="Tritt A."/>
            <person name="Yoshinaga Y."/>
            <person name="Zwiers L.-H."/>
            <person name="Turgeon B."/>
            <person name="Goodwin S."/>
            <person name="Spatafora J."/>
            <person name="Crous P."/>
            <person name="Grigoriev I."/>
        </authorList>
    </citation>
    <scope>NUCLEOTIDE SEQUENCE</scope>
    <source>
        <strain evidence="7">ATCC 74209</strain>
    </source>
</reference>
<gene>
    <name evidence="7" type="ORF">GQ43DRAFT_355471</name>
</gene>
<feature type="non-terminal residue" evidence="7">
    <location>
        <position position="351"/>
    </location>
</feature>
<evidence type="ECO:0000256" key="1">
    <source>
        <dbReference type="ARBA" id="ARBA00004123"/>
    </source>
</evidence>
<evidence type="ECO:0000256" key="2">
    <source>
        <dbReference type="ARBA" id="ARBA00008576"/>
    </source>
</evidence>
<evidence type="ECO:0000259" key="6">
    <source>
        <dbReference type="Pfam" id="PF12656"/>
    </source>
</evidence>
<keyword evidence="4" id="KW-0508">mRNA splicing</keyword>
<sequence>MAAPKPAMKFSLGGPKKPTKATLPTDRKRPRNALGEDEEEHTNQGVAITGFADGGVIEHAPTKKEEALVIKALPNRDWREESKRKRQRSGLPGGGQVNGEVTEEEIRAKTAKVIEFGLTVTRKEDKPTEESGDTVMEDVSVEEPAGTTTTDGPGKKGENDEITDEAAVQALLEGRPADTDLVIARTEEEAFERDIHTAPDAPSLADYEAMPVESFALAYLKGYGYKEGQELDKNNDKKKKETKVPRRPALLGIGAKEDAAVGVELGAWGKGGGGGKGKRKVDESYNPIVMRNRETGETLTEEELQKKLEQQKLVEEEDQRALQRRKRSPSPRDSDYRSERSSRKYKYNDDD</sequence>
<feature type="compositionally biased region" description="Basic and acidic residues" evidence="5">
    <location>
        <begin position="228"/>
        <end position="244"/>
    </location>
</feature>
<comment type="subcellular location">
    <subcellularLocation>
        <location evidence="1 4">Nucleus</location>
    </subcellularLocation>
</comment>
<protein>
    <recommendedName>
        <fullName evidence="4">Pre-mRNA-splicing factor</fullName>
    </recommendedName>
</protein>
<feature type="region of interest" description="Disordered" evidence="5">
    <location>
        <begin position="121"/>
        <end position="164"/>
    </location>
</feature>
<dbReference type="InterPro" id="IPR026822">
    <property type="entry name" value="Spp2/MOS2_G-patch"/>
</dbReference>
<feature type="compositionally biased region" description="Basic and acidic residues" evidence="5">
    <location>
        <begin position="330"/>
        <end position="351"/>
    </location>
</feature>
<dbReference type="AlphaFoldDB" id="A0A9P4JIH6"/>
<dbReference type="PANTHER" id="PTHR15818">
    <property type="entry name" value="G PATCH AND KOW-CONTAINING"/>
    <property type="match status" value="1"/>
</dbReference>
<dbReference type="GO" id="GO:0005681">
    <property type="term" value="C:spliceosomal complex"/>
    <property type="evidence" value="ECO:0007669"/>
    <property type="project" value="UniProtKB-UniRule"/>
</dbReference>
<dbReference type="InterPro" id="IPR045166">
    <property type="entry name" value="Spp2-like"/>
</dbReference>
<proteinExistence type="inferred from homology"/>
<dbReference type="Pfam" id="PF12656">
    <property type="entry name" value="G-patch_2"/>
    <property type="match status" value="1"/>
</dbReference>
<feature type="compositionally biased region" description="Basic and acidic residues" evidence="5">
    <location>
        <begin position="60"/>
        <end position="83"/>
    </location>
</feature>
<organism evidence="7 8">
    <name type="scientific">Delitschia confertaspora ATCC 74209</name>
    <dbReference type="NCBI Taxonomy" id="1513339"/>
    <lineage>
        <taxon>Eukaryota</taxon>
        <taxon>Fungi</taxon>
        <taxon>Dikarya</taxon>
        <taxon>Ascomycota</taxon>
        <taxon>Pezizomycotina</taxon>
        <taxon>Dothideomycetes</taxon>
        <taxon>Pleosporomycetidae</taxon>
        <taxon>Pleosporales</taxon>
        <taxon>Delitschiaceae</taxon>
        <taxon>Delitschia</taxon>
    </lineage>
</organism>
<dbReference type="EMBL" id="ML994043">
    <property type="protein sequence ID" value="KAF2200026.1"/>
    <property type="molecule type" value="Genomic_DNA"/>
</dbReference>
<dbReference type="OrthoDB" id="5577072at2759"/>
<feature type="region of interest" description="Disordered" evidence="5">
    <location>
        <begin position="1"/>
        <end position="103"/>
    </location>
</feature>
<dbReference type="GO" id="GO:0000398">
    <property type="term" value="P:mRNA splicing, via spliceosome"/>
    <property type="evidence" value="ECO:0007669"/>
    <property type="project" value="UniProtKB-UniRule"/>
</dbReference>
<comment type="function">
    <text evidence="4">Involved in spliceosome maturation and the first step of pre-mRNA splicing.</text>
</comment>
<comment type="caution">
    <text evidence="7">The sequence shown here is derived from an EMBL/GenBank/DDBJ whole genome shotgun (WGS) entry which is preliminary data.</text>
</comment>
<keyword evidence="3 4" id="KW-0539">Nucleus</keyword>
<dbReference type="PANTHER" id="PTHR15818:SF2">
    <property type="entry name" value="G-PATCH DOMAIN AND KOW MOTIFS-CONTAINING PROTEIN"/>
    <property type="match status" value="1"/>
</dbReference>
<keyword evidence="8" id="KW-1185">Reference proteome</keyword>
<evidence type="ECO:0000256" key="4">
    <source>
        <dbReference type="RuleBase" id="RU369096"/>
    </source>
</evidence>